<evidence type="ECO:0000256" key="1">
    <source>
        <dbReference type="ARBA" id="ARBA00023038"/>
    </source>
</evidence>
<evidence type="ECO:0000256" key="2">
    <source>
        <dbReference type="SAM" id="MobiDB-lite"/>
    </source>
</evidence>
<feature type="region of interest" description="Disordered" evidence="2">
    <location>
        <begin position="252"/>
        <end position="271"/>
    </location>
</feature>
<dbReference type="GO" id="GO:0005912">
    <property type="term" value="C:adherens junction"/>
    <property type="evidence" value="ECO:0007669"/>
    <property type="project" value="TreeGrafter"/>
</dbReference>
<feature type="compositionally biased region" description="Low complexity" evidence="2">
    <location>
        <begin position="136"/>
        <end position="146"/>
    </location>
</feature>
<keyword evidence="1" id="KW-0440">LIM domain</keyword>
<dbReference type="AlphaFoldDB" id="A0A5C6N079"/>
<feature type="compositionally biased region" description="Polar residues" evidence="2">
    <location>
        <begin position="73"/>
        <end position="83"/>
    </location>
</feature>
<dbReference type="PANTHER" id="PTHR24214">
    <property type="entry name" value="PDZ AND LIM DOMAIN PROTEIN ZASP"/>
    <property type="match status" value="1"/>
</dbReference>
<dbReference type="GO" id="GO:0030036">
    <property type="term" value="P:actin cytoskeleton organization"/>
    <property type="evidence" value="ECO:0007669"/>
    <property type="project" value="TreeGrafter"/>
</dbReference>
<evidence type="ECO:0000259" key="3">
    <source>
        <dbReference type="Pfam" id="PF15936"/>
    </source>
</evidence>
<name>A0A5C6N079_9TELE</name>
<protein>
    <submittedName>
        <fullName evidence="4">LIM domain protein 5 Enigma-like protein Enigma-like PDZ and</fullName>
    </submittedName>
</protein>
<dbReference type="InterPro" id="IPR031847">
    <property type="entry name" value="PDLI1-4/Zasp-like_mid"/>
</dbReference>
<organism evidence="4 5">
    <name type="scientific">Takifugu flavidus</name>
    <name type="common">sansaifugu</name>
    <dbReference type="NCBI Taxonomy" id="433684"/>
    <lineage>
        <taxon>Eukaryota</taxon>
        <taxon>Metazoa</taxon>
        <taxon>Chordata</taxon>
        <taxon>Craniata</taxon>
        <taxon>Vertebrata</taxon>
        <taxon>Euteleostomi</taxon>
        <taxon>Actinopterygii</taxon>
        <taxon>Neopterygii</taxon>
        <taxon>Teleostei</taxon>
        <taxon>Neoteleostei</taxon>
        <taxon>Acanthomorphata</taxon>
        <taxon>Eupercaria</taxon>
        <taxon>Tetraodontiformes</taxon>
        <taxon>Tetradontoidea</taxon>
        <taxon>Tetraodontidae</taxon>
        <taxon>Takifugu</taxon>
    </lineage>
</organism>
<feature type="compositionally biased region" description="Low complexity" evidence="2">
    <location>
        <begin position="99"/>
        <end position="125"/>
    </location>
</feature>
<keyword evidence="1" id="KW-0479">Metal-binding</keyword>
<dbReference type="InterPro" id="IPR050604">
    <property type="entry name" value="PDZ-LIM_domain"/>
</dbReference>
<accession>A0A5C6N079</accession>
<feature type="compositionally biased region" description="Pro residues" evidence="2">
    <location>
        <begin position="126"/>
        <end position="135"/>
    </location>
</feature>
<dbReference type="Proteomes" id="UP000324091">
    <property type="component" value="Chromosome 5"/>
</dbReference>
<gene>
    <name evidence="4" type="ORF">D4764_05G0005850</name>
</gene>
<sequence length="299" mass="32284">MTLGPPPSVEQPDGAHIQGEAASQRLCEARCTLVWLTACQTVAVETSGDDVTPNARSDIIKPVALTHPPSQHHLYSSGPSTLPNKAPRPYGGCGTECESPPSQSPFAPFIPSPSSAFTPSASYTSPLPPPPPPVSYPSSSSASSSPSSPPVLVPPQPSVYNTPINLYSTENACEVAMGQRRGLMESQGGAQPLQLNGVPRRHIVDTDIHFYHVPTHADASRKRITEDTEDWRPRTGTTQSRSFRILAQITGTENAQEQEAETTKKKKENKTTTRLVIGPKYNELRDWHHGVSARALNVQ</sequence>
<dbReference type="GO" id="GO:0001725">
    <property type="term" value="C:stress fiber"/>
    <property type="evidence" value="ECO:0007669"/>
    <property type="project" value="TreeGrafter"/>
</dbReference>
<dbReference type="EMBL" id="RHFK02000018">
    <property type="protein sequence ID" value="TWW60495.1"/>
    <property type="molecule type" value="Genomic_DNA"/>
</dbReference>
<dbReference type="GO" id="GO:0031941">
    <property type="term" value="C:filamentous actin"/>
    <property type="evidence" value="ECO:0007669"/>
    <property type="project" value="TreeGrafter"/>
</dbReference>
<evidence type="ECO:0000313" key="5">
    <source>
        <dbReference type="Proteomes" id="UP000324091"/>
    </source>
</evidence>
<feature type="domain" description="PDZ and LIM" evidence="3">
    <location>
        <begin position="159"/>
        <end position="259"/>
    </location>
</feature>
<dbReference type="GO" id="GO:0030018">
    <property type="term" value="C:Z disc"/>
    <property type="evidence" value="ECO:0007669"/>
    <property type="project" value="TreeGrafter"/>
</dbReference>
<proteinExistence type="predicted"/>
<comment type="caution">
    <text evidence="4">The sequence shown here is derived from an EMBL/GenBank/DDBJ whole genome shotgun (WGS) entry which is preliminary data.</text>
</comment>
<dbReference type="PANTHER" id="PTHR24214:SF32">
    <property type="entry name" value="PDZ AND LIM DOMAIN PROTEIN 5"/>
    <property type="match status" value="1"/>
</dbReference>
<dbReference type="GO" id="GO:0007507">
    <property type="term" value="P:heart development"/>
    <property type="evidence" value="ECO:0007669"/>
    <property type="project" value="TreeGrafter"/>
</dbReference>
<dbReference type="GO" id="GO:0003779">
    <property type="term" value="F:actin binding"/>
    <property type="evidence" value="ECO:0007669"/>
    <property type="project" value="TreeGrafter"/>
</dbReference>
<dbReference type="GO" id="GO:0061061">
    <property type="term" value="P:muscle structure development"/>
    <property type="evidence" value="ECO:0007669"/>
    <property type="project" value="TreeGrafter"/>
</dbReference>
<reference evidence="4 5" key="1">
    <citation type="submission" date="2019-04" db="EMBL/GenBank/DDBJ databases">
        <title>Chromosome genome assembly for Takifugu flavidus.</title>
        <authorList>
            <person name="Xiao S."/>
        </authorList>
    </citation>
    <scope>NUCLEOTIDE SEQUENCE [LARGE SCALE GENOMIC DNA]</scope>
    <source>
        <strain evidence="4">HTHZ2018</strain>
        <tissue evidence="4">Muscle</tissue>
    </source>
</reference>
<dbReference type="Pfam" id="PF15936">
    <property type="entry name" value="DUF4749"/>
    <property type="match status" value="1"/>
</dbReference>
<keyword evidence="1" id="KW-0862">Zinc</keyword>
<feature type="region of interest" description="Disordered" evidence="2">
    <location>
        <begin position="65"/>
        <end position="154"/>
    </location>
</feature>
<dbReference type="GO" id="GO:0051371">
    <property type="term" value="F:muscle alpha-actinin binding"/>
    <property type="evidence" value="ECO:0007669"/>
    <property type="project" value="TreeGrafter"/>
</dbReference>
<keyword evidence="5" id="KW-1185">Reference proteome</keyword>
<evidence type="ECO:0000313" key="4">
    <source>
        <dbReference type="EMBL" id="TWW60495.1"/>
    </source>
</evidence>